<dbReference type="InterPro" id="IPR050309">
    <property type="entry name" value="Type-B_Carboxylest/Lipase"/>
</dbReference>
<proteinExistence type="inferred from homology"/>
<dbReference type="Pfam" id="PF00135">
    <property type="entry name" value="COesterase"/>
    <property type="match status" value="1"/>
</dbReference>
<gene>
    <name evidence="6" type="ORF">C8A03DRAFT_47385</name>
</gene>
<organism evidence="6 7">
    <name type="scientific">Achaetomium macrosporum</name>
    <dbReference type="NCBI Taxonomy" id="79813"/>
    <lineage>
        <taxon>Eukaryota</taxon>
        <taxon>Fungi</taxon>
        <taxon>Dikarya</taxon>
        <taxon>Ascomycota</taxon>
        <taxon>Pezizomycotina</taxon>
        <taxon>Sordariomycetes</taxon>
        <taxon>Sordariomycetidae</taxon>
        <taxon>Sordariales</taxon>
        <taxon>Chaetomiaceae</taxon>
        <taxon>Achaetomium</taxon>
    </lineage>
</organism>
<evidence type="ECO:0000256" key="4">
    <source>
        <dbReference type="SAM" id="MobiDB-lite"/>
    </source>
</evidence>
<dbReference type="EC" id="3.1.1.-" evidence="3"/>
<sequence length="595" mass="65261">MEANILRFQNAASPAAVVGDDNSNLGSVGIIFHCRNTCRNKWLATTESTQLMPFLEKSPREAPSTTSPPTATLKNGTYEGIHVASYNQDLFLGIPYAQPPVGDLRFRNPQSLNTTFGLKNATEYAASCYGYGNAKAWPYFLSEDCLTLNVVRPAGYTGDSKLPVAVWIHGGGYVMDYSANGVYNLSFIVQQSVRMDKPMIAVSFDYRLSAWGFLASDEILQAGVANLGLKDQYLALRFIKENIAAFGGDPDKITIWGESAGGGSVSYMAKAYEGRNEALFRAIIAESLYEPSHSANMTLPNMLYANLTAAVGCNATSDRLDCLRKVPADLLNSTIADIVPTTSFYPVVDGGIVPDLSSRLLAQGKFTKVPLLIGSNSDEGTSFSPSGISSDEEFTQSVRSGGPDANTTTILMTLYPDIPSVGIPTGFHSRPDSTIGTQFKRSAAYYGDYTILSQRRLRNQAWYAHGVTSFAYQFDCPAVNNPAYIGTPHFAEVAYVFNNIQGLGYYSYQNPFTNATESMFQLANLVSRMWVSFIVDLDPNNHGVPGIERWPAYNNTDGYGEEFYLHPERSGVRLDNYRLEGTTFINEVQETQYGR</sequence>
<reference evidence="6" key="1">
    <citation type="journal article" date="2023" name="Mol. Phylogenet. Evol.">
        <title>Genome-scale phylogeny and comparative genomics of the fungal order Sordariales.</title>
        <authorList>
            <person name="Hensen N."/>
            <person name="Bonometti L."/>
            <person name="Westerberg I."/>
            <person name="Brannstrom I.O."/>
            <person name="Guillou S."/>
            <person name="Cros-Aarteil S."/>
            <person name="Calhoun S."/>
            <person name="Haridas S."/>
            <person name="Kuo A."/>
            <person name="Mondo S."/>
            <person name="Pangilinan J."/>
            <person name="Riley R."/>
            <person name="LaButti K."/>
            <person name="Andreopoulos B."/>
            <person name="Lipzen A."/>
            <person name="Chen C."/>
            <person name="Yan M."/>
            <person name="Daum C."/>
            <person name="Ng V."/>
            <person name="Clum A."/>
            <person name="Steindorff A."/>
            <person name="Ohm R.A."/>
            <person name="Martin F."/>
            <person name="Silar P."/>
            <person name="Natvig D.O."/>
            <person name="Lalanne C."/>
            <person name="Gautier V."/>
            <person name="Ament-Velasquez S.L."/>
            <person name="Kruys A."/>
            <person name="Hutchinson M.I."/>
            <person name="Powell A.J."/>
            <person name="Barry K."/>
            <person name="Miller A.N."/>
            <person name="Grigoriev I.V."/>
            <person name="Debuchy R."/>
            <person name="Gladieux P."/>
            <person name="Hiltunen Thoren M."/>
            <person name="Johannesson H."/>
        </authorList>
    </citation>
    <scope>NUCLEOTIDE SEQUENCE</scope>
    <source>
        <strain evidence="6">CBS 532.94</strain>
    </source>
</reference>
<dbReference type="GO" id="GO:0016787">
    <property type="term" value="F:hydrolase activity"/>
    <property type="evidence" value="ECO:0007669"/>
    <property type="project" value="UniProtKB-KW"/>
</dbReference>
<comment type="similarity">
    <text evidence="1 3">Belongs to the type-B carboxylesterase/lipase family.</text>
</comment>
<evidence type="ECO:0000256" key="1">
    <source>
        <dbReference type="ARBA" id="ARBA00005964"/>
    </source>
</evidence>
<feature type="region of interest" description="Disordered" evidence="4">
    <location>
        <begin position="54"/>
        <end position="73"/>
    </location>
</feature>
<dbReference type="Gene3D" id="3.40.50.1820">
    <property type="entry name" value="alpha/beta hydrolase"/>
    <property type="match status" value="1"/>
</dbReference>
<keyword evidence="7" id="KW-1185">Reference proteome</keyword>
<feature type="compositionally biased region" description="Low complexity" evidence="4">
    <location>
        <begin position="62"/>
        <end position="72"/>
    </location>
</feature>
<dbReference type="Proteomes" id="UP001303760">
    <property type="component" value="Unassembled WGS sequence"/>
</dbReference>
<protein>
    <recommendedName>
        <fullName evidence="3">Carboxylic ester hydrolase</fullName>
        <ecNumber evidence="3">3.1.1.-</ecNumber>
    </recommendedName>
</protein>
<dbReference type="InterPro" id="IPR019826">
    <property type="entry name" value="Carboxylesterase_B_AS"/>
</dbReference>
<keyword evidence="2 3" id="KW-0378">Hydrolase</keyword>
<feature type="region of interest" description="Disordered" evidence="4">
    <location>
        <begin position="378"/>
        <end position="405"/>
    </location>
</feature>
<dbReference type="PROSITE" id="PS00122">
    <property type="entry name" value="CARBOXYLESTERASE_B_1"/>
    <property type="match status" value="1"/>
</dbReference>
<dbReference type="InterPro" id="IPR019819">
    <property type="entry name" value="Carboxylesterase_B_CS"/>
</dbReference>
<comment type="caution">
    <text evidence="6">The sequence shown here is derived from an EMBL/GenBank/DDBJ whole genome shotgun (WGS) entry which is preliminary data.</text>
</comment>
<reference evidence="6" key="2">
    <citation type="submission" date="2023-05" db="EMBL/GenBank/DDBJ databases">
        <authorList>
            <consortium name="Lawrence Berkeley National Laboratory"/>
            <person name="Steindorff A."/>
            <person name="Hensen N."/>
            <person name="Bonometti L."/>
            <person name="Westerberg I."/>
            <person name="Brannstrom I.O."/>
            <person name="Guillou S."/>
            <person name="Cros-Aarteil S."/>
            <person name="Calhoun S."/>
            <person name="Haridas S."/>
            <person name="Kuo A."/>
            <person name="Mondo S."/>
            <person name="Pangilinan J."/>
            <person name="Riley R."/>
            <person name="Labutti K."/>
            <person name="Andreopoulos B."/>
            <person name="Lipzen A."/>
            <person name="Chen C."/>
            <person name="Yanf M."/>
            <person name="Daum C."/>
            <person name="Ng V."/>
            <person name="Clum A."/>
            <person name="Ohm R."/>
            <person name="Martin F."/>
            <person name="Silar P."/>
            <person name="Natvig D."/>
            <person name="Lalanne C."/>
            <person name="Gautier V."/>
            <person name="Ament-Velasquez S.L."/>
            <person name="Kruys A."/>
            <person name="Hutchinson M.I."/>
            <person name="Powell A.J."/>
            <person name="Barry K."/>
            <person name="Miller A.N."/>
            <person name="Grigoriev I.V."/>
            <person name="Debuchy R."/>
            <person name="Gladieux P."/>
            <person name="Thoren M.H."/>
            <person name="Johannesson H."/>
        </authorList>
    </citation>
    <scope>NUCLEOTIDE SEQUENCE</scope>
    <source>
        <strain evidence="6">CBS 532.94</strain>
    </source>
</reference>
<dbReference type="EMBL" id="MU860397">
    <property type="protein sequence ID" value="KAK4234233.1"/>
    <property type="molecule type" value="Genomic_DNA"/>
</dbReference>
<dbReference type="InterPro" id="IPR002018">
    <property type="entry name" value="CarbesteraseB"/>
</dbReference>
<dbReference type="PANTHER" id="PTHR11559">
    <property type="entry name" value="CARBOXYLESTERASE"/>
    <property type="match status" value="1"/>
</dbReference>
<dbReference type="AlphaFoldDB" id="A0AAN7C4A9"/>
<evidence type="ECO:0000313" key="6">
    <source>
        <dbReference type="EMBL" id="KAK4234233.1"/>
    </source>
</evidence>
<feature type="domain" description="Carboxylesterase type B" evidence="5">
    <location>
        <begin position="69"/>
        <end position="557"/>
    </location>
</feature>
<evidence type="ECO:0000259" key="5">
    <source>
        <dbReference type="Pfam" id="PF00135"/>
    </source>
</evidence>
<evidence type="ECO:0000313" key="7">
    <source>
        <dbReference type="Proteomes" id="UP001303760"/>
    </source>
</evidence>
<dbReference type="PROSITE" id="PS00941">
    <property type="entry name" value="CARBOXYLESTERASE_B_2"/>
    <property type="match status" value="1"/>
</dbReference>
<name>A0AAN7C4A9_9PEZI</name>
<dbReference type="SUPFAM" id="SSF53474">
    <property type="entry name" value="alpha/beta-Hydrolases"/>
    <property type="match status" value="1"/>
</dbReference>
<evidence type="ECO:0000256" key="3">
    <source>
        <dbReference type="RuleBase" id="RU361235"/>
    </source>
</evidence>
<accession>A0AAN7C4A9</accession>
<evidence type="ECO:0000256" key="2">
    <source>
        <dbReference type="ARBA" id="ARBA00022801"/>
    </source>
</evidence>
<dbReference type="InterPro" id="IPR029058">
    <property type="entry name" value="AB_hydrolase_fold"/>
</dbReference>